<feature type="transmembrane region" description="Helical" evidence="1">
    <location>
        <begin position="138"/>
        <end position="164"/>
    </location>
</feature>
<keyword evidence="1" id="KW-0472">Membrane</keyword>
<dbReference type="PANTHER" id="PTHR37305:SF1">
    <property type="entry name" value="MEMBRANE PROTEIN"/>
    <property type="match status" value="1"/>
</dbReference>
<keyword evidence="1" id="KW-1133">Transmembrane helix</keyword>
<dbReference type="EMBL" id="JBHSSK010000020">
    <property type="protein sequence ID" value="MFC6207077.1"/>
    <property type="molecule type" value="Genomic_DNA"/>
</dbReference>
<keyword evidence="1" id="KW-0812">Transmembrane</keyword>
<sequence>MGQLIQQEIFKFRHQRMAWLAPVILVLLMGGLAMTAHSASVNDQKFYISSAYGGFQWLTMLIIVIGASCVTMEFEYGTIKQLATQVNHRWTIFVGKYVLVLGYSVLGHGLAIIVTLLLKTSVGRGLHWRTIYLYHQSLLANLVTNVGLDMYGGVMIIGLVFLLASCSHNSAAAIAIGMGVCFMGEGVSSLLLQSFKSLLPVMKWNPFNMFFLQEEYANPSYQQNVTHLTIQQLSVGSLVWALFLVAVGAVVFSRRRI</sequence>
<proteinExistence type="predicted"/>
<feature type="transmembrane region" description="Helical" evidence="1">
    <location>
        <begin position="233"/>
        <end position="252"/>
    </location>
</feature>
<feature type="transmembrane region" description="Helical" evidence="1">
    <location>
        <begin position="97"/>
        <end position="118"/>
    </location>
</feature>
<gene>
    <name evidence="2" type="ORF">ACFP1G_06245</name>
</gene>
<dbReference type="PANTHER" id="PTHR37305">
    <property type="entry name" value="INTEGRAL MEMBRANE PROTEIN-RELATED"/>
    <property type="match status" value="1"/>
</dbReference>
<organism evidence="2 3">
    <name type="scientific">Levilactobacillus tongjiangensis</name>
    <dbReference type="NCBI Taxonomy" id="2486023"/>
    <lineage>
        <taxon>Bacteria</taxon>
        <taxon>Bacillati</taxon>
        <taxon>Bacillota</taxon>
        <taxon>Bacilli</taxon>
        <taxon>Lactobacillales</taxon>
        <taxon>Lactobacillaceae</taxon>
        <taxon>Levilactobacillus</taxon>
    </lineage>
</organism>
<feature type="transmembrane region" description="Helical" evidence="1">
    <location>
        <begin position="171"/>
        <end position="192"/>
    </location>
</feature>
<name>A0ABW1SRU2_9LACO</name>
<keyword evidence="3" id="KW-1185">Reference proteome</keyword>
<reference evidence="3" key="1">
    <citation type="journal article" date="2019" name="Int. J. Syst. Evol. Microbiol.">
        <title>The Global Catalogue of Microorganisms (GCM) 10K type strain sequencing project: providing services to taxonomists for standard genome sequencing and annotation.</title>
        <authorList>
            <consortium name="The Broad Institute Genomics Platform"/>
            <consortium name="The Broad Institute Genome Sequencing Center for Infectious Disease"/>
            <person name="Wu L."/>
            <person name="Ma J."/>
        </authorList>
    </citation>
    <scope>NUCLEOTIDE SEQUENCE [LARGE SCALE GENOMIC DNA]</scope>
    <source>
        <strain evidence="3">CCM 8905</strain>
    </source>
</reference>
<evidence type="ECO:0000313" key="3">
    <source>
        <dbReference type="Proteomes" id="UP001596254"/>
    </source>
</evidence>
<feature type="transmembrane region" description="Helical" evidence="1">
    <location>
        <begin position="54"/>
        <end position="76"/>
    </location>
</feature>
<dbReference type="Pfam" id="PF12730">
    <property type="entry name" value="ABC2_membrane_4"/>
    <property type="match status" value="1"/>
</dbReference>
<protein>
    <submittedName>
        <fullName evidence="2">ABC transporter permease</fullName>
    </submittedName>
</protein>
<dbReference type="Proteomes" id="UP001596254">
    <property type="component" value="Unassembled WGS sequence"/>
</dbReference>
<comment type="caution">
    <text evidence="2">The sequence shown here is derived from an EMBL/GenBank/DDBJ whole genome shotgun (WGS) entry which is preliminary data.</text>
</comment>
<evidence type="ECO:0000256" key="1">
    <source>
        <dbReference type="SAM" id="Phobius"/>
    </source>
</evidence>
<accession>A0ABW1SRU2</accession>
<dbReference type="RefSeq" id="WP_125694949.1">
    <property type="nucleotide sequence ID" value="NZ_JBHSSK010000020.1"/>
</dbReference>
<evidence type="ECO:0000313" key="2">
    <source>
        <dbReference type="EMBL" id="MFC6207077.1"/>
    </source>
</evidence>